<keyword evidence="2" id="KW-0812">Transmembrane</keyword>
<feature type="compositionally biased region" description="Low complexity" evidence="1">
    <location>
        <begin position="373"/>
        <end position="390"/>
    </location>
</feature>
<organism evidence="4 5">
    <name type="scientific">Streptomyces justiciae</name>
    <dbReference type="NCBI Taxonomy" id="2780140"/>
    <lineage>
        <taxon>Bacteria</taxon>
        <taxon>Bacillati</taxon>
        <taxon>Actinomycetota</taxon>
        <taxon>Actinomycetes</taxon>
        <taxon>Kitasatosporales</taxon>
        <taxon>Streptomycetaceae</taxon>
        <taxon>Streptomyces</taxon>
    </lineage>
</organism>
<keyword evidence="3" id="KW-0732">Signal</keyword>
<dbReference type="EMBL" id="JAVTLL010000007">
    <property type="protein sequence ID" value="MDT7841622.1"/>
    <property type="molecule type" value="Genomic_DNA"/>
</dbReference>
<feature type="region of interest" description="Disordered" evidence="1">
    <location>
        <begin position="158"/>
        <end position="195"/>
    </location>
</feature>
<evidence type="ECO:0000256" key="2">
    <source>
        <dbReference type="SAM" id="Phobius"/>
    </source>
</evidence>
<feature type="region of interest" description="Disordered" evidence="1">
    <location>
        <begin position="304"/>
        <end position="398"/>
    </location>
</feature>
<keyword evidence="2" id="KW-0472">Membrane</keyword>
<name>A0ABU3LQW8_9ACTN</name>
<proteinExistence type="predicted"/>
<comment type="caution">
    <text evidence="4">The sequence shown here is derived from an EMBL/GenBank/DDBJ whole genome shotgun (WGS) entry which is preliminary data.</text>
</comment>
<feature type="transmembrane region" description="Helical" evidence="2">
    <location>
        <begin position="401"/>
        <end position="421"/>
    </location>
</feature>
<keyword evidence="5" id="KW-1185">Reference proteome</keyword>
<feature type="signal peptide" evidence="3">
    <location>
        <begin position="1"/>
        <end position="33"/>
    </location>
</feature>
<evidence type="ECO:0000313" key="4">
    <source>
        <dbReference type="EMBL" id="MDT7841622.1"/>
    </source>
</evidence>
<feature type="compositionally biased region" description="Gly residues" evidence="1">
    <location>
        <begin position="333"/>
        <end position="372"/>
    </location>
</feature>
<evidence type="ECO:0008006" key="6">
    <source>
        <dbReference type="Google" id="ProtNLM"/>
    </source>
</evidence>
<evidence type="ECO:0000256" key="3">
    <source>
        <dbReference type="SAM" id="SignalP"/>
    </source>
</evidence>
<dbReference type="Proteomes" id="UP001257948">
    <property type="component" value="Unassembled WGS sequence"/>
</dbReference>
<reference evidence="5" key="1">
    <citation type="submission" date="2023-07" db="EMBL/GenBank/DDBJ databases">
        <title>Draft genome sequence of the endophytic actinobacterium Streptomyces justiciae WPN32, a potential antibiotic producer.</title>
        <authorList>
            <person name="Yasawong M."/>
            <person name="Pana W."/>
            <person name="Ganta P."/>
            <person name="Santapan N."/>
            <person name="Songngamsuk T."/>
            <person name="Phatcharaharikarn M."/>
            <person name="Kerdtoob S."/>
            <person name="Nantapong N."/>
        </authorList>
    </citation>
    <scope>NUCLEOTIDE SEQUENCE [LARGE SCALE GENOMIC DNA]</scope>
    <source>
        <strain evidence="5">WPN32</strain>
    </source>
</reference>
<accession>A0ABU3LQW8</accession>
<evidence type="ECO:0000256" key="1">
    <source>
        <dbReference type="SAM" id="MobiDB-lite"/>
    </source>
</evidence>
<protein>
    <recommendedName>
        <fullName evidence="6">Gram-positive cocci surface proteins LPxTG domain-containing protein</fullName>
    </recommendedName>
</protein>
<feature type="chain" id="PRO_5045332000" description="Gram-positive cocci surface proteins LPxTG domain-containing protein" evidence="3">
    <location>
        <begin position="34"/>
        <end position="429"/>
    </location>
</feature>
<evidence type="ECO:0000313" key="5">
    <source>
        <dbReference type="Proteomes" id="UP001257948"/>
    </source>
</evidence>
<gene>
    <name evidence="4" type="ORF">RQC66_12855</name>
</gene>
<keyword evidence="2" id="KW-1133">Transmembrane helix</keyword>
<dbReference type="RefSeq" id="WP_314200683.1">
    <property type="nucleotide sequence ID" value="NZ_JAVTLL010000007.1"/>
</dbReference>
<sequence length="429" mass="43065">MRHAAPGTRTLRQATGAFGAVALMALAATPAVAADPTPTPHLVLGEMAPRVDGLKPGGTYDVPVSFTNTGTAALDKVYLQYSVTRGLSHTELPSNCIRYDVGSYDELPEKSYAICEFDQPVEPGVVYAPEKALTLNVLDYALHDELRVVVDADGSLPGDENGVPVPGTGPAVKLVEKPDATPAEPGSGEHEGWDDANVSVNAENTADLQLSAGKLSGKVGDTVSLEVKLTNAGPGWVLGELDNSVTKVRVTIPAGTTVTKAAPCTKIGAGVYECGTAQRWLKENGVERRTFKLRIDKAVTGAKASAKLTGQARPYDKNPENDSLEIPLDVTGGSSGNGGGSAGTGGGSSSSTGGDSGTSTSGGSGSDGGSTTSGGSSATGTSGSSTTANGDLASTGSGATLPLASAAAAAVAVGAGAVLVVRRRRSAQQ</sequence>